<gene>
    <name evidence="8" type="primary">Trpt1</name>
    <name evidence="8" type="ORF">AK812_SmicGene43190</name>
</gene>
<dbReference type="Gene3D" id="3.20.170.30">
    <property type="match status" value="1"/>
</dbReference>
<dbReference type="OrthoDB" id="419694at2759"/>
<keyword evidence="9" id="KW-1185">Reference proteome</keyword>
<sequence>MSDPFAGPKRSPNRRHRCAPSSLRSDGGISADVVRAAQADEARTSFGGGYFKRWLDYSAGGPDMAQPKPASGSNKSLRLFNPFNIDREVATTLTAAEAGVDANDPQAVQAYLGGAVTTRKDVFDIVRNYHTGVIRSELYNLITQMECVVKNLDDRILRNTTELHWLSSESRTEQKRSCGLQVLLTGWDPTMTPEERHFMVSWMLQQAGFIRTWLERRGYSDLSAEQVFLNVLQESAPVAARWAASALSEAPSLRPVAPSSGHSSAEVPFAEAWRLIQRGEPAEEVAQHCREGTMLEAYADHFSPAPIPTTPASTPAEASERAFRALLRPPSGEPAPQARARIIDVDVHGDGVYISLFIRFARELEARAKKKAQRAQEEAQVAAAAPLEEAEHGAGAGDVWPEGPADAEEEEVEIEVEMEEAAEAEAEGLHLRPDGYFCLDDLVQTREMRLQRAQPAELIYVVRQDEKQRYTLRYFGGAPYLRAAQGHSQYVSKEHLMQRMRCRDLPPYLYHGTRARNYESIVRRGILAGGPSGCRTDIHLVEHLPNSGQRVLSGWRSNCELAIQVAPQAADSGECTSYCSDNGVYLTEGVRGAISPQFSPLWLSSEPERSLPLLQQARPPQGKPLQPDSAERVEDKWAQVAAGAFVWQTRFPTPAEVLMIAMPRYQAAHEAQHAQLVRSPCATCTLRSDATTGQEDSGDADTLTATPGSCIAPIRDDNDDYPFEGRTPAALQAGWLKTADAAELAKRAARAAAARGGAGPAAGAAAGQAAIAADAAGDQAAALIPSHRPPKEGLLAEDEPRPPPPPKRPAAALEEAEH</sequence>
<dbReference type="GO" id="GO:0000215">
    <property type="term" value="F:tRNA 2'-phosphotransferase activity"/>
    <property type="evidence" value="ECO:0007669"/>
    <property type="project" value="UniProtKB-EC"/>
</dbReference>
<evidence type="ECO:0000256" key="7">
    <source>
        <dbReference type="SAM" id="MobiDB-lite"/>
    </source>
</evidence>
<dbReference type="InterPro" id="IPR042080">
    <property type="entry name" value="RNA_2'-PTrans_N"/>
</dbReference>
<feature type="region of interest" description="Disordered" evidence="7">
    <location>
        <begin position="689"/>
        <end position="718"/>
    </location>
</feature>
<evidence type="ECO:0000256" key="1">
    <source>
        <dbReference type="ARBA" id="ARBA00003343"/>
    </source>
</evidence>
<comment type="catalytic activity">
    <reaction evidence="6">
        <text>2'-phospho-[ligated tRNA] + NAD(+) = mature tRNA + ADP-alpha-D-ribose 1'',2''-cyclic phosphate + nicotinamide</text>
        <dbReference type="Rhea" id="RHEA:23324"/>
        <dbReference type="Rhea" id="RHEA-COMP:11106"/>
        <dbReference type="Rhea" id="RHEA-COMP:11107"/>
        <dbReference type="ChEBI" id="CHEBI:17154"/>
        <dbReference type="ChEBI" id="CHEBI:57540"/>
        <dbReference type="ChEBI" id="CHEBI:76596"/>
        <dbReference type="ChEBI" id="CHEBI:82883"/>
        <dbReference type="ChEBI" id="CHEBI:85027"/>
        <dbReference type="EC" id="2.7.1.160"/>
    </reaction>
</comment>
<evidence type="ECO:0000256" key="6">
    <source>
        <dbReference type="ARBA" id="ARBA00047949"/>
    </source>
</evidence>
<keyword evidence="4 8" id="KW-0808">Transferase</keyword>
<dbReference type="EC" id="2.7.1.160" evidence="3"/>
<dbReference type="AlphaFoldDB" id="A0A1Q9C1M1"/>
<feature type="compositionally biased region" description="Low complexity" evidence="7">
    <location>
        <begin position="809"/>
        <end position="818"/>
    </location>
</feature>
<dbReference type="Proteomes" id="UP000186817">
    <property type="component" value="Unassembled WGS sequence"/>
</dbReference>
<evidence type="ECO:0000256" key="4">
    <source>
        <dbReference type="ARBA" id="ARBA00022679"/>
    </source>
</evidence>
<feature type="region of interest" description="Disordered" evidence="7">
    <location>
        <begin position="377"/>
        <end position="404"/>
    </location>
</feature>
<accession>A0A1Q9C1M1</accession>
<keyword evidence="5" id="KW-0520">NAD</keyword>
<dbReference type="Pfam" id="PF01885">
    <property type="entry name" value="PTS_2-RNA"/>
    <property type="match status" value="1"/>
</dbReference>
<feature type="region of interest" description="Disordered" evidence="7">
    <location>
        <begin position="1"/>
        <end position="25"/>
    </location>
</feature>
<organism evidence="8 9">
    <name type="scientific">Symbiodinium microadriaticum</name>
    <name type="common">Dinoflagellate</name>
    <name type="synonym">Zooxanthella microadriatica</name>
    <dbReference type="NCBI Taxonomy" id="2951"/>
    <lineage>
        <taxon>Eukaryota</taxon>
        <taxon>Sar</taxon>
        <taxon>Alveolata</taxon>
        <taxon>Dinophyceae</taxon>
        <taxon>Suessiales</taxon>
        <taxon>Symbiodiniaceae</taxon>
        <taxon>Symbiodinium</taxon>
    </lineage>
</organism>
<feature type="compositionally biased region" description="Low complexity" evidence="7">
    <location>
        <begin position="773"/>
        <end position="782"/>
    </location>
</feature>
<dbReference type="PANTHER" id="PTHR12684">
    <property type="entry name" value="PUTATIVE PHOSPHOTRANSFERASE"/>
    <property type="match status" value="1"/>
</dbReference>
<protein>
    <recommendedName>
        <fullName evidence="3">2'-phosphotransferase</fullName>
        <ecNumber evidence="3">2.7.1.160</ecNumber>
    </recommendedName>
</protein>
<comment type="function">
    <text evidence="1">Catalyzes the last step of tRNA splicing, the transfer of the splice junction 2'-phosphate from ligated tRNA to NAD to produce ADP-ribose 1''-2'' cyclic phosphate.</text>
</comment>
<feature type="compositionally biased region" description="Low complexity" evidence="7">
    <location>
        <begin position="378"/>
        <end position="387"/>
    </location>
</feature>
<comment type="similarity">
    <text evidence="2">Belongs to the KptA/TPT1 family.</text>
</comment>
<dbReference type="EMBL" id="LSRX01001910">
    <property type="protein sequence ID" value="OLP76823.1"/>
    <property type="molecule type" value="Genomic_DNA"/>
</dbReference>
<dbReference type="GO" id="GO:0006388">
    <property type="term" value="P:tRNA splicing, via endonucleolytic cleavage and ligation"/>
    <property type="evidence" value="ECO:0007669"/>
    <property type="project" value="TreeGrafter"/>
</dbReference>
<evidence type="ECO:0000256" key="3">
    <source>
        <dbReference type="ARBA" id="ARBA00012007"/>
    </source>
</evidence>
<dbReference type="PANTHER" id="PTHR12684:SF2">
    <property type="entry name" value="TRNA 2'-PHOSPHOTRANSFERASE 1"/>
    <property type="match status" value="1"/>
</dbReference>
<evidence type="ECO:0000256" key="5">
    <source>
        <dbReference type="ARBA" id="ARBA00023027"/>
    </source>
</evidence>
<feature type="non-terminal residue" evidence="8">
    <location>
        <position position="818"/>
    </location>
</feature>
<reference evidence="8 9" key="1">
    <citation type="submission" date="2016-02" db="EMBL/GenBank/DDBJ databases">
        <title>Genome analysis of coral dinoflagellate symbionts highlights evolutionary adaptations to a symbiotic lifestyle.</title>
        <authorList>
            <person name="Aranda M."/>
            <person name="Li Y."/>
            <person name="Liew Y.J."/>
            <person name="Baumgarten S."/>
            <person name="Simakov O."/>
            <person name="Wilson M."/>
            <person name="Piel J."/>
            <person name="Ashoor H."/>
            <person name="Bougouffa S."/>
            <person name="Bajic V.B."/>
            <person name="Ryu T."/>
            <person name="Ravasi T."/>
            <person name="Bayer T."/>
            <person name="Micklem G."/>
            <person name="Kim H."/>
            <person name="Bhak J."/>
            <person name="Lajeunesse T.C."/>
            <person name="Voolstra C.R."/>
        </authorList>
    </citation>
    <scope>NUCLEOTIDE SEQUENCE [LARGE SCALE GENOMIC DNA]</scope>
    <source>
        <strain evidence="8 9">CCMP2467</strain>
    </source>
</reference>
<feature type="region of interest" description="Disordered" evidence="7">
    <location>
        <begin position="773"/>
        <end position="818"/>
    </location>
</feature>
<dbReference type="SUPFAM" id="SSF56399">
    <property type="entry name" value="ADP-ribosylation"/>
    <property type="match status" value="1"/>
</dbReference>
<comment type="caution">
    <text evidence="8">The sequence shown here is derived from an EMBL/GenBank/DDBJ whole genome shotgun (WGS) entry which is preliminary data.</text>
</comment>
<evidence type="ECO:0000313" key="9">
    <source>
        <dbReference type="Proteomes" id="UP000186817"/>
    </source>
</evidence>
<dbReference type="InterPro" id="IPR042081">
    <property type="entry name" value="RNA_2'-PTrans_C"/>
</dbReference>
<proteinExistence type="inferred from homology"/>
<dbReference type="InterPro" id="IPR002745">
    <property type="entry name" value="Ptrans_KptA/Tpt1"/>
</dbReference>
<evidence type="ECO:0000256" key="2">
    <source>
        <dbReference type="ARBA" id="ARBA00009836"/>
    </source>
</evidence>
<name>A0A1Q9C1M1_SYMMI</name>
<dbReference type="Gene3D" id="1.10.10.970">
    <property type="entry name" value="RNA 2'-phosphotransferase, Tpt1/KptA family, N-terminal domain"/>
    <property type="match status" value="1"/>
</dbReference>
<evidence type="ECO:0000313" key="8">
    <source>
        <dbReference type="EMBL" id="OLP76823.1"/>
    </source>
</evidence>